<sequence length="157" mass="17892">MLQQFMNYSYLIKPMCGSILTLIESNGNFKVQKIVNSMVIAVFGFGLMSATVSYGYQEVRGYNPFTFSKVSFESVSNSEKCSTLKVSNFVTEKGTSIWCEDNRGNITKKMISENLPHFEYGLYRSDGVTVVMVKDSEVMEYQEVLVREMELYALEIL</sequence>
<dbReference type="Proteomes" id="UP000863257">
    <property type="component" value="Unassembled WGS sequence"/>
</dbReference>
<name>A0A8H9MZ71_VIBVL</name>
<comment type="caution">
    <text evidence="2">The sequence shown here is derived from an EMBL/GenBank/DDBJ whole genome shotgun (WGS) entry which is preliminary data.</text>
</comment>
<gene>
    <name evidence="2" type="ORF">I7730_00860</name>
</gene>
<accession>A0A8H9MZ71</accession>
<evidence type="ECO:0000256" key="1">
    <source>
        <dbReference type="SAM" id="Phobius"/>
    </source>
</evidence>
<reference evidence="2" key="2">
    <citation type="submission" date="2019-01" db="EMBL/GenBank/DDBJ databases">
        <authorList>
            <consortium name="NCBI Pathogen Detection Project"/>
        </authorList>
    </citation>
    <scope>NUCLEOTIDE SEQUENCE</scope>
    <source>
        <strain evidence="2">BCW_3452</strain>
    </source>
</reference>
<organism evidence="2">
    <name type="scientific">Vibrio vulnificus</name>
    <dbReference type="NCBI Taxonomy" id="672"/>
    <lineage>
        <taxon>Bacteria</taxon>
        <taxon>Pseudomonadati</taxon>
        <taxon>Pseudomonadota</taxon>
        <taxon>Gammaproteobacteria</taxon>
        <taxon>Vibrionales</taxon>
        <taxon>Vibrionaceae</taxon>
        <taxon>Vibrio</taxon>
    </lineage>
</organism>
<protein>
    <submittedName>
        <fullName evidence="2">Uncharacterized protein</fullName>
    </submittedName>
</protein>
<evidence type="ECO:0000313" key="2">
    <source>
        <dbReference type="EMBL" id="HAS8538350.1"/>
    </source>
</evidence>
<feature type="transmembrane region" description="Helical" evidence="1">
    <location>
        <begin position="34"/>
        <end position="56"/>
    </location>
</feature>
<keyword evidence="1" id="KW-0812">Transmembrane</keyword>
<keyword evidence="1" id="KW-1133">Transmembrane helix</keyword>
<dbReference type="AlphaFoldDB" id="A0A8H9MZ71"/>
<reference evidence="2" key="1">
    <citation type="journal article" date="2018" name="Genome Biol.">
        <title>SKESA: strategic k-mer extension for scrupulous assemblies.</title>
        <authorList>
            <person name="Souvorov A."/>
            <person name="Agarwala R."/>
            <person name="Lipman D.J."/>
        </authorList>
    </citation>
    <scope>NUCLEOTIDE SEQUENCE</scope>
    <source>
        <strain evidence="2">BCW_3452</strain>
    </source>
</reference>
<dbReference type="EMBL" id="DACRBY010000001">
    <property type="protein sequence ID" value="HAS8538350.1"/>
    <property type="molecule type" value="Genomic_DNA"/>
</dbReference>
<keyword evidence="1" id="KW-0472">Membrane</keyword>
<proteinExistence type="predicted"/>